<name>A0A1W2TQ67_ROSNE</name>
<dbReference type="SMART" id="SM00175">
    <property type="entry name" value="RAB"/>
    <property type="match status" value="1"/>
</dbReference>
<evidence type="ECO:0000256" key="4">
    <source>
        <dbReference type="SAM" id="MobiDB-lite"/>
    </source>
</evidence>
<protein>
    <submittedName>
        <fullName evidence="5">Putative GTP-binding protein rhoA</fullName>
    </submittedName>
</protein>
<dbReference type="InterPro" id="IPR001806">
    <property type="entry name" value="Small_GTPase"/>
</dbReference>
<dbReference type="Gene3D" id="3.40.50.300">
    <property type="entry name" value="P-loop containing nucleotide triphosphate hydrolases"/>
    <property type="match status" value="1"/>
</dbReference>
<dbReference type="OrthoDB" id="25896at2759"/>
<reference evidence="5" key="1">
    <citation type="submission" date="2016-03" db="EMBL/GenBank/DDBJ databases">
        <title>Draft genome sequence of Rosellinia necatrix.</title>
        <authorList>
            <person name="Kanematsu S."/>
        </authorList>
    </citation>
    <scope>NUCLEOTIDE SEQUENCE [LARGE SCALE GENOMIC DNA]</scope>
    <source>
        <strain evidence="5">W97</strain>
    </source>
</reference>
<dbReference type="PROSITE" id="PS51421">
    <property type="entry name" value="RAS"/>
    <property type="match status" value="1"/>
</dbReference>
<dbReference type="CDD" id="cd00157">
    <property type="entry name" value="Rho"/>
    <property type="match status" value="1"/>
</dbReference>
<evidence type="ECO:0000313" key="6">
    <source>
        <dbReference type="Proteomes" id="UP000054516"/>
    </source>
</evidence>
<keyword evidence="1" id="KW-0488">Methylation</keyword>
<proteinExistence type="predicted"/>
<dbReference type="GO" id="GO:0007264">
    <property type="term" value="P:small GTPase-mediated signal transduction"/>
    <property type="evidence" value="ECO:0007669"/>
    <property type="project" value="InterPro"/>
</dbReference>
<dbReference type="SMART" id="SM00173">
    <property type="entry name" value="RAS"/>
    <property type="match status" value="1"/>
</dbReference>
<organism evidence="5">
    <name type="scientific">Rosellinia necatrix</name>
    <name type="common">White root-rot fungus</name>
    <dbReference type="NCBI Taxonomy" id="77044"/>
    <lineage>
        <taxon>Eukaryota</taxon>
        <taxon>Fungi</taxon>
        <taxon>Dikarya</taxon>
        <taxon>Ascomycota</taxon>
        <taxon>Pezizomycotina</taxon>
        <taxon>Sordariomycetes</taxon>
        <taxon>Xylariomycetidae</taxon>
        <taxon>Xylariales</taxon>
        <taxon>Xylariaceae</taxon>
        <taxon>Rosellinia</taxon>
    </lineage>
</organism>
<dbReference type="PROSITE" id="PS51420">
    <property type="entry name" value="RHO"/>
    <property type="match status" value="1"/>
</dbReference>
<dbReference type="SMART" id="SM00174">
    <property type="entry name" value="RHO"/>
    <property type="match status" value="1"/>
</dbReference>
<dbReference type="InterPro" id="IPR027417">
    <property type="entry name" value="P-loop_NTPase"/>
</dbReference>
<dbReference type="Proteomes" id="UP000054516">
    <property type="component" value="Unassembled WGS sequence"/>
</dbReference>
<dbReference type="InterPro" id="IPR005225">
    <property type="entry name" value="Small_GTP-bd"/>
</dbReference>
<feature type="compositionally biased region" description="Polar residues" evidence="4">
    <location>
        <begin position="19"/>
        <end position="37"/>
    </location>
</feature>
<dbReference type="PRINTS" id="PR00449">
    <property type="entry name" value="RASTRNSFRMNG"/>
</dbReference>
<dbReference type="EMBL" id="DF977495">
    <property type="protein sequence ID" value="GAP90561.2"/>
    <property type="molecule type" value="Genomic_DNA"/>
</dbReference>
<accession>A0A1W2TQ67</accession>
<gene>
    <name evidence="5" type="ORF">SAMD00023353_5000490</name>
</gene>
<dbReference type="NCBIfam" id="TIGR00231">
    <property type="entry name" value="small_GTP"/>
    <property type="match status" value="1"/>
</dbReference>
<feature type="compositionally biased region" description="Polar residues" evidence="4">
    <location>
        <begin position="68"/>
        <end position="88"/>
    </location>
</feature>
<evidence type="ECO:0000313" key="5">
    <source>
        <dbReference type="EMBL" id="GAP90561.2"/>
    </source>
</evidence>
<keyword evidence="6" id="KW-1185">Reference proteome</keyword>
<dbReference type="GO" id="GO:0003924">
    <property type="term" value="F:GTPase activity"/>
    <property type="evidence" value="ECO:0007669"/>
    <property type="project" value="InterPro"/>
</dbReference>
<dbReference type="GO" id="GO:0005525">
    <property type="term" value="F:GTP binding"/>
    <property type="evidence" value="ECO:0007669"/>
    <property type="project" value="UniProtKB-KW"/>
</dbReference>
<dbReference type="Pfam" id="PF00071">
    <property type="entry name" value="Ras"/>
    <property type="match status" value="1"/>
</dbReference>
<keyword evidence="2" id="KW-0547">Nucleotide-binding</keyword>
<dbReference type="OMA" id="HARTKWI"/>
<evidence type="ECO:0000256" key="3">
    <source>
        <dbReference type="ARBA" id="ARBA00023134"/>
    </source>
</evidence>
<dbReference type="STRING" id="77044.A0A1W2TQ67"/>
<dbReference type="PROSITE" id="PS51419">
    <property type="entry name" value="RAB"/>
    <property type="match status" value="1"/>
</dbReference>
<evidence type="ECO:0000256" key="2">
    <source>
        <dbReference type="ARBA" id="ARBA00022741"/>
    </source>
</evidence>
<dbReference type="AlphaFoldDB" id="A0A1W2TQ67"/>
<evidence type="ECO:0000256" key="1">
    <source>
        <dbReference type="ARBA" id="ARBA00022481"/>
    </source>
</evidence>
<feature type="region of interest" description="Disordered" evidence="4">
    <location>
        <begin position="1"/>
        <end position="142"/>
    </location>
</feature>
<keyword evidence="3" id="KW-0342">GTP-binding</keyword>
<dbReference type="InterPro" id="IPR003578">
    <property type="entry name" value="Small_GTPase_Rho"/>
</dbReference>
<dbReference type="SUPFAM" id="SSF52540">
    <property type="entry name" value="P-loop containing nucleoside triphosphate hydrolases"/>
    <property type="match status" value="1"/>
</dbReference>
<sequence>MEDHSLLAEMTKPGAGSSLERSQQHPLPTLGSFTFSLSDFWKPTTDPHHDSEDDSSCEGRPHKRAKTDSSVYQSTTGTRRSKLVNSGRNLIHQVSKAYQRVATPGIKSRAQSSASMRPGSHSRRGRTPAPEPTPSPGTPSFALIDRPRMRFVFVGDSECGKSSLLLRFYRDTFTEHYTPTQYELFNKVVAVNDQDTDIELWDTSGDAALEQLSRLNYLAWDAVFLCFSIDSIRSFNHARTKWITQIRRYTGGAPLFFVGTKTDRRVGAGLWSPLYPNLETRITATEGSMTATALGATRYVECSAKTGQGIHGVFEEGVRAVFGRRAAADAAAGGRERREGRGAEPLSGLAGFFCFK</sequence>
<dbReference type="PANTHER" id="PTHR24072">
    <property type="entry name" value="RHO FAMILY GTPASE"/>
    <property type="match status" value="1"/>
</dbReference>